<reference evidence="2" key="1">
    <citation type="submission" date="2025-08" db="UniProtKB">
        <authorList>
            <consortium name="RefSeq"/>
        </authorList>
    </citation>
    <scope>IDENTIFICATION</scope>
    <source>
        <tissue evidence="2">Blood</tissue>
    </source>
</reference>
<evidence type="ECO:0000313" key="1">
    <source>
        <dbReference type="Proteomes" id="UP001732780"/>
    </source>
</evidence>
<protein>
    <submittedName>
        <fullName evidence="2">Uncharacterized protein LOC141576289 isoform X1</fullName>
    </submittedName>
</protein>
<evidence type="ECO:0000313" key="2">
    <source>
        <dbReference type="RefSeq" id="XP_074215184.1"/>
    </source>
</evidence>
<name>A0AC58PYS4_CAMBA</name>
<accession>A0AC58PYS4</accession>
<dbReference type="RefSeq" id="XP_074215184.1">
    <property type="nucleotide sequence ID" value="XM_074359083.1"/>
</dbReference>
<dbReference type="Proteomes" id="UP001732780">
    <property type="component" value="Chromosome X"/>
</dbReference>
<keyword evidence="1" id="KW-1185">Reference proteome</keyword>
<sequence length="256" mass="29018">MTGTSLLLTGGLLFPLQCKNAGDSEACIQAILPCPHHLEAEPESSEFLQNVVYNHLRQANKSGGEVLEQGIVTLFERLADPEDGILMSWRTVFPNVRMPVTQLEACFQAVRVLAIQKQSLEASEFLQNAVYIHLQQYFRSQTDYGYLETWKAPEMELPQRSEERIQQCSILSELYELIGFHCKSAFIKRVAPMQRTAPGISKTGGKTCYRLLLQTLPGYSLSLDLQDFSKVYEDFPSDRFLSLFLNEGLNFPQEIL</sequence>
<proteinExistence type="predicted"/>
<organism evidence="1 2">
    <name type="scientific">Camelus bactrianus</name>
    <name type="common">Bactrian camel</name>
    <dbReference type="NCBI Taxonomy" id="9837"/>
    <lineage>
        <taxon>Eukaryota</taxon>
        <taxon>Metazoa</taxon>
        <taxon>Chordata</taxon>
        <taxon>Craniata</taxon>
        <taxon>Vertebrata</taxon>
        <taxon>Euteleostomi</taxon>
        <taxon>Mammalia</taxon>
        <taxon>Eutheria</taxon>
        <taxon>Laurasiatheria</taxon>
        <taxon>Artiodactyla</taxon>
        <taxon>Tylopoda</taxon>
        <taxon>Camelidae</taxon>
        <taxon>Camelus</taxon>
    </lineage>
</organism>
<gene>
    <name evidence="2" type="primary">LOC141576289</name>
</gene>